<reference evidence="14 15" key="1">
    <citation type="journal article" date="2011" name="Proc. Natl. Acad. Sci. U.S.A.">
        <title>Evolutionary erosion of yeast sex chromosomes by mating-type switching accidents.</title>
        <authorList>
            <person name="Gordon J.L."/>
            <person name="Armisen D."/>
            <person name="Proux-Wera E."/>
            <person name="Oheigeartaigh S.S."/>
            <person name="Byrne K.P."/>
            <person name="Wolfe K.H."/>
        </authorList>
    </citation>
    <scope>NUCLEOTIDE SEQUENCE [LARGE SCALE GENOMIC DNA]</scope>
    <source>
        <strain evidence="15">ATCC 76901 / BCRC 22586 / CBS 4309 / NBRC 1992 / NRRL Y-12630</strain>
    </source>
</reference>
<evidence type="ECO:0000256" key="2">
    <source>
        <dbReference type="ARBA" id="ARBA00006116"/>
    </source>
</evidence>
<keyword evidence="9 10" id="KW-0539">Nucleus</keyword>
<dbReference type="Gene3D" id="3.40.50.300">
    <property type="entry name" value="P-loop containing nucleotide triphosphate hydrolases"/>
    <property type="match status" value="1"/>
</dbReference>
<keyword evidence="15" id="KW-1185">Reference proteome</keyword>
<keyword evidence="6 10" id="KW-0547">Nucleotide-binding</keyword>
<dbReference type="GO" id="GO:0005663">
    <property type="term" value="C:DNA replication factor C complex"/>
    <property type="evidence" value="ECO:0007669"/>
    <property type="project" value="EnsemblFungi"/>
</dbReference>
<dbReference type="HOGENOM" id="CLU_003574_1_0_1"/>
<keyword evidence="11" id="KW-0175">Coiled coil</keyword>
<evidence type="ECO:0000256" key="8">
    <source>
        <dbReference type="ARBA" id="ARBA00023125"/>
    </source>
</evidence>
<keyword evidence="7 10" id="KW-0067">ATP-binding</keyword>
<organism evidence="14 15">
    <name type="scientific">Naumovozyma castellii</name>
    <name type="common">Yeast</name>
    <name type="synonym">Saccharomyces castellii</name>
    <dbReference type="NCBI Taxonomy" id="27288"/>
    <lineage>
        <taxon>Eukaryota</taxon>
        <taxon>Fungi</taxon>
        <taxon>Dikarya</taxon>
        <taxon>Ascomycota</taxon>
        <taxon>Saccharomycotina</taxon>
        <taxon>Saccharomycetes</taxon>
        <taxon>Saccharomycetales</taxon>
        <taxon>Saccharomycetaceae</taxon>
        <taxon>Naumovozyma</taxon>
    </lineage>
</organism>
<dbReference type="STRING" id="1064592.G0VB92"/>
<dbReference type="CDD" id="cd00009">
    <property type="entry name" value="AAA"/>
    <property type="match status" value="1"/>
</dbReference>
<keyword evidence="5 10" id="KW-0235">DNA replication</keyword>
<feature type="compositionally biased region" description="Low complexity" evidence="12">
    <location>
        <begin position="17"/>
        <end position="34"/>
    </location>
</feature>
<dbReference type="GO" id="GO:0005634">
    <property type="term" value="C:nucleus"/>
    <property type="evidence" value="ECO:0007669"/>
    <property type="project" value="UniProtKB-SubCell"/>
</dbReference>
<comment type="similarity">
    <text evidence="2 10">Belongs to the activator 1 large subunit family.</text>
</comment>
<dbReference type="GeneID" id="96901778"/>
<evidence type="ECO:0000256" key="5">
    <source>
        <dbReference type="ARBA" id="ARBA00022705"/>
    </source>
</evidence>
<feature type="compositionally biased region" description="Basic and acidic residues" evidence="12">
    <location>
        <begin position="66"/>
        <end position="81"/>
    </location>
</feature>
<feature type="compositionally biased region" description="Acidic residues" evidence="12">
    <location>
        <begin position="39"/>
        <end position="51"/>
    </location>
</feature>
<evidence type="ECO:0000313" key="15">
    <source>
        <dbReference type="Proteomes" id="UP000001640"/>
    </source>
</evidence>
<dbReference type="EMBL" id="HE576753">
    <property type="protein sequence ID" value="CCC68216.1"/>
    <property type="molecule type" value="Genomic_DNA"/>
</dbReference>
<dbReference type="FunFam" id="1.20.272.10:FF:000005">
    <property type="entry name" value="Replication factor C subunit 1"/>
    <property type="match status" value="1"/>
</dbReference>
<dbReference type="RefSeq" id="XP_003674592.1">
    <property type="nucleotide sequence ID" value="XM_003674544.1"/>
</dbReference>
<dbReference type="GO" id="GO:0006298">
    <property type="term" value="P:mismatch repair"/>
    <property type="evidence" value="ECO:0007669"/>
    <property type="project" value="EnsemblFungi"/>
</dbReference>
<dbReference type="InterPro" id="IPR012178">
    <property type="entry name" value="RFC1"/>
</dbReference>
<evidence type="ECO:0000256" key="3">
    <source>
        <dbReference type="ARBA" id="ARBA00020401"/>
    </source>
</evidence>
<dbReference type="OrthoDB" id="446168at2759"/>
<dbReference type="PANTHER" id="PTHR23389">
    <property type="entry name" value="CHROMOSOME TRANSMISSION FIDELITY FACTOR 18"/>
    <property type="match status" value="1"/>
</dbReference>
<evidence type="ECO:0000256" key="1">
    <source>
        <dbReference type="ARBA" id="ARBA00004123"/>
    </source>
</evidence>
<dbReference type="PIRSF" id="PIRSF036578">
    <property type="entry name" value="RFC1"/>
    <property type="match status" value="1"/>
</dbReference>
<evidence type="ECO:0000256" key="10">
    <source>
        <dbReference type="PIRNR" id="PIRNR036578"/>
    </source>
</evidence>
<dbReference type="FunFam" id="3.40.50.300:FF:000395">
    <property type="entry name" value="Replication factor C subunit 1"/>
    <property type="match status" value="1"/>
</dbReference>
<dbReference type="InterPro" id="IPR001357">
    <property type="entry name" value="BRCT_dom"/>
</dbReference>
<accession>G0VB92</accession>
<name>G0VB92_NAUCA</name>
<comment type="subcellular location">
    <subcellularLocation>
        <location evidence="1 10">Nucleus</location>
    </subcellularLocation>
</comment>
<feature type="region of interest" description="Disordered" evidence="12">
    <location>
        <begin position="817"/>
        <end position="871"/>
    </location>
</feature>
<dbReference type="GO" id="GO:0005524">
    <property type="term" value="F:ATP binding"/>
    <property type="evidence" value="ECO:0007669"/>
    <property type="project" value="UniProtKB-UniRule"/>
</dbReference>
<evidence type="ECO:0000256" key="7">
    <source>
        <dbReference type="ARBA" id="ARBA00022840"/>
    </source>
</evidence>
<dbReference type="GO" id="GO:0003689">
    <property type="term" value="F:DNA clamp loader activity"/>
    <property type="evidence" value="ECO:0007669"/>
    <property type="project" value="UniProtKB-UniRule"/>
</dbReference>
<dbReference type="SMART" id="SM00382">
    <property type="entry name" value="AAA"/>
    <property type="match status" value="1"/>
</dbReference>
<evidence type="ECO:0000313" key="14">
    <source>
        <dbReference type="EMBL" id="CCC68216.1"/>
    </source>
</evidence>
<dbReference type="SUPFAM" id="SSF48019">
    <property type="entry name" value="post-AAA+ oligomerization domain-like"/>
    <property type="match status" value="1"/>
</dbReference>
<evidence type="ECO:0000256" key="9">
    <source>
        <dbReference type="ARBA" id="ARBA00023242"/>
    </source>
</evidence>
<dbReference type="GO" id="GO:0070914">
    <property type="term" value="P:UV-damage excision repair"/>
    <property type="evidence" value="ECO:0007669"/>
    <property type="project" value="EnsemblFungi"/>
</dbReference>
<dbReference type="Proteomes" id="UP000001640">
    <property type="component" value="Chromosome 2"/>
</dbReference>
<evidence type="ECO:0000256" key="4">
    <source>
        <dbReference type="ARBA" id="ARBA00022553"/>
    </source>
</evidence>
<keyword evidence="8" id="KW-0238">DNA-binding</keyword>
<reference key="2">
    <citation type="submission" date="2011-08" db="EMBL/GenBank/DDBJ databases">
        <title>Genome sequence of Naumovozyma castellii.</title>
        <authorList>
            <person name="Gordon J.L."/>
            <person name="Armisen D."/>
            <person name="Proux-Wera E."/>
            <person name="OhEigeartaigh S.S."/>
            <person name="Byrne K.P."/>
            <person name="Wolfe K.H."/>
        </authorList>
    </citation>
    <scope>NUCLEOTIDE SEQUENCE</scope>
    <source>
        <strain>Type strain:CBS 4309</strain>
    </source>
</reference>
<dbReference type="InterPro" id="IPR036420">
    <property type="entry name" value="BRCT_dom_sf"/>
</dbReference>
<dbReference type="InterPro" id="IPR008921">
    <property type="entry name" value="DNA_pol3_clamp-load_cplx_C"/>
</dbReference>
<dbReference type="PANTHER" id="PTHR23389:SF6">
    <property type="entry name" value="REPLICATION FACTOR C SUBUNIT 1"/>
    <property type="match status" value="1"/>
</dbReference>
<evidence type="ECO:0000256" key="12">
    <source>
        <dbReference type="SAM" id="MobiDB-lite"/>
    </source>
</evidence>
<dbReference type="GO" id="GO:0016887">
    <property type="term" value="F:ATP hydrolysis activity"/>
    <property type="evidence" value="ECO:0007669"/>
    <property type="project" value="InterPro"/>
</dbReference>
<dbReference type="eggNOG" id="KOG1968">
    <property type="taxonomic scope" value="Eukaryota"/>
</dbReference>
<dbReference type="InterPro" id="IPR027417">
    <property type="entry name" value="P-loop_NTPase"/>
</dbReference>
<feature type="domain" description="BRCT" evidence="13">
    <location>
        <begin position="163"/>
        <end position="240"/>
    </location>
</feature>
<protein>
    <recommendedName>
        <fullName evidence="3 10">Replication factor C subunit 1</fullName>
    </recommendedName>
</protein>
<feature type="coiled-coil region" evidence="11">
    <location>
        <begin position="251"/>
        <end position="278"/>
    </location>
</feature>
<dbReference type="InterPro" id="IPR013725">
    <property type="entry name" value="DNA_replication_fac_RFC1_C"/>
</dbReference>
<dbReference type="FunFam" id="1.10.8.60:FF:000021">
    <property type="entry name" value="Replication factor C subunit 1"/>
    <property type="match status" value="1"/>
</dbReference>
<dbReference type="Gene3D" id="1.20.272.10">
    <property type="match status" value="1"/>
</dbReference>
<dbReference type="Pfam" id="PF25361">
    <property type="entry name" value="AAA_lid_RFC1"/>
    <property type="match status" value="1"/>
</dbReference>
<dbReference type="Gene3D" id="3.40.50.10190">
    <property type="entry name" value="BRCT domain"/>
    <property type="match status" value="1"/>
</dbReference>
<dbReference type="CDD" id="cd18140">
    <property type="entry name" value="HLD_clamp_RFC"/>
    <property type="match status" value="1"/>
</dbReference>
<dbReference type="KEGG" id="ncs:NCAS_0B01320"/>
<dbReference type="AlphaFoldDB" id="G0VB92"/>
<dbReference type="GO" id="GO:0006272">
    <property type="term" value="P:leading strand elongation"/>
    <property type="evidence" value="ECO:0007669"/>
    <property type="project" value="EnsemblFungi"/>
</dbReference>
<dbReference type="GO" id="GO:0003682">
    <property type="term" value="F:chromatin binding"/>
    <property type="evidence" value="ECO:0007669"/>
    <property type="project" value="EnsemblFungi"/>
</dbReference>
<dbReference type="SUPFAM" id="SSF52113">
    <property type="entry name" value="BRCT domain"/>
    <property type="match status" value="1"/>
</dbReference>
<sequence>MVNISDFFNKNKKKLPTAKSSATNSRTSSSASKAPEIINLDDSDEDDDLEELIQKPPRKRQLTEAINEKSKAIENSKEEKPVPVVAKAKPVKSPRKAAAPKPKPKSKATGESITAQDVLDKIPSLDLSKVHVKENITFDFKAGGASTAGDDSLVDVPTDFPEGQPNCLLGLTIVFTGVLPTLERGESEALAKRYGARVTKSISSKTSVVVLGDEAGPKKLEKIKQLKVKAIDEEGFKQLIAGMPAEGGDGAAAEKARLKKEQEEAQAMEDAQKIIAQEDAKKERIKLAKSSGAVVSKEDIIRDEDKLWTVKYAPTNLQQICGNKSSVAKLKSWLSNWEINKKNKFKNAGRDGTGVFRTAMLYGPPGIGKTTAAHLVAKELGYDILEQNASDVRSKSLLNAGVKNALDNMSVVGFFKHKDDLADENGKRFVIIMDEVDGMSGGDRGGVGQLAQFCRKTSTPMILICNERNLPKMRPFDRVCLDLQFRRPDANSVKSRLMTIAIREGFKLDPNVIDKLIQTTRGDIRQIINLLSTISKTTKSIGHDNIKAISSAWEKNIALKPFDIAHKLLDGYIYTDVGSHSFTLNDKIALYFDDFDFAPLMIQENYLNCKPANLPRGKTHIQAVAEAAESISQGDLVERKIRSSEQLWSLLPLHAVLSSVRPASKVAGHMTGRINFSSWLGQNSKMNKYYRLLQELQYHTRLSTSTNKIGLRLEYMPLLKKELLNPLLENGSEGIPQVIQLMDEYYLTKEDWDTIMEFMIGPDVTVQQLKKIPTQTKTAFTRKYNSMTHPVAIYKAGTSTGTGGGARSTPDFEDVVDADNVATPADDDDEEGKESLDLKKDKLIKQKARPSKKRAAISKASAASKKRKTKA</sequence>
<gene>
    <name evidence="14" type="primary">NCAS0B01320</name>
    <name evidence="14" type="ordered locus">NCAS_0B01320</name>
</gene>
<dbReference type="Gene3D" id="1.10.8.60">
    <property type="match status" value="1"/>
</dbReference>
<proteinExistence type="inferred from homology"/>
<keyword evidence="4" id="KW-0597">Phosphoprotein</keyword>
<dbReference type="PROSITE" id="PS50172">
    <property type="entry name" value="BRCT"/>
    <property type="match status" value="1"/>
</dbReference>
<dbReference type="FunFam" id="3.40.50.10190:FF:000001">
    <property type="entry name" value="Replication factor C subunit 1"/>
    <property type="match status" value="1"/>
</dbReference>
<dbReference type="GO" id="GO:1902983">
    <property type="term" value="P:DNA strand elongation involved in mitotic DNA replication"/>
    <property type="evidence" value="ECO:0007669"/>
    <property type="project" value="EnsemblFungi"/>
</dbReference>
<feature type="region of interest" description="Disordered" evidence="12">
    <location>
        <begin position="1"/>
        <end position="112"/>
    </location>
</feature>
<feature type="compositionally biased region" description="Basic residues" evidence="12">
    <location>
        <begin position="845"/>
        <end position="856"/>
    </location>
</feature>
<dbReference type="Pfam" id="PF00004">
    <property type="entry name" value="AAA"/>
    <property type="match status" value="1"/>
</dbReference>
<dbReference type="InterPro" id="IPR003593">
    <property type="entry name" value="AAA+_ATPase"/>
</dbReference>
<evidence type="ECO:0000259" key="13">
    <source>
        <dbReference type="PROSITE" id="PS50172"/>
    </source>
</evidence>
<feature type="compositionally biased region" description="Basic and acidic residues" evidence="12">
    <location>
        <begin position="833"/>
        <end position="844"/>
    </location>
</feature>
<dbReference type="InterPro" id="IPR047854">
    <property type="entry name" value="RFC_lid"/>
</dbReference>
<dbReference type="OMA" id="LICNERN"/>
<dbReference type="SMART" id="SM00292">
    <property type="entry name" value="BRCT"/>
    <property type="match status" value="1"/>
</dbReference>
<dbReference type="Pfam" id="PF00533">
    <property type="entry name" value="BRCT"/>
    <property type="match status" value="1"/>
</dbReference>
<dbReference type="InterPro" id="IPR003959">
    <property type="entry name" value="ATPase_AAA_core"/>
</dbReference>
<dbReference type="FunCoup" id="G0VB92">
    <property type="interactions" value="1111"/>
</dbReference>
<dbReference type="SUPFAM" id="SSF52540">
    <property type="entry name" value="P-loop containing nucleoside triphosphate hydrolases"/>
    <property type="match status" value="1"/>
</dbReference>
<evidence type="ECO:0000256" key="11">
    <source>
        <dbReference type="SAM" id="Coils"/>
    </source>
</evidence>
<dbReference type="Pfam" id="PF08519">
    <property type="entry name" value="RFC1"/>
    <property type="match status" value="1"/>
</dbReference>
<dbReference type="GO" id="GO:0003677">
    <property type="term" value="F:DNA binding"/>
    <property type="evidence" value="ECO:0007669"/>
    <property type="project" value="UniProtKB-KW"/>
</dbReference>
<dbReference type="InParanoid" id="G0VB92"/>
<evidence type="ECO:0000256" key="6">
    <source>
        <dbReference type="ARBA" id="ARBA00022741"/>
    </source>
</evidence>